<accession>A0A8X6PWN0</accession>
<dbReference type="EMBL" id="BMAW01024474">
    <property type="protein sequence ID" value="GFT87976.1"/>
    <property type="molecule type" value="Genomic_DNA"/>
</dbReference>
<gene>
    <name evidence="1" type="primary">NPHP1</name>
    <name evidence="1" type="ORF">NPIL_194571</name>
</gene>
<dbReference type="AlphaFoldDB" id="A0A8X6PWN0"/>
<proteinExistence type="predicted"/>
<organism evidence="1 2">
    <name type="scientific">Nephila pilipes</name>
    <name type="common">Giant wood spider</name>
    <name type="synonym">Nephila maculata</name>
    <dbReference type="NCBI Taxonomy" id="299642"/>
    <lineage>
        <taxon>Eukaryota</taxon>
        <taxon>Metazoa</taxon>
        <taxon>Ecdysozoa</taxon>
        <taxon>Arthropoda</taxon>
        <taxon>Chelicerata</taxon>
        <taxon>Arachnida</taxon>
        <taxon>Araneae</taxon>
        <taxon>Araneomorphae</taxon>
        <taxon>Entelegynae</taxon>
        <taxon>Araneoidea</taxon>
        <taxon>Nephilidae</taxon>
        <taxon>Nephila</taxon>
    </lineage>
</organism>
<evidence type="ECO:0000313" key="2">
    <source>
        <dbReference type="Proteomes" id="UP000887013"/>
    </source>
</evidence>
<comment type="caution">
    <text evidence="1">The sequence shown here is derived from an EMBL/GenBank/DDBJ whole genome shotgun (WGS) entry which is preliminary data.</text>
</comment>
<reference evidence="1" key="1">
    <citation type="submission" date="2020-08" db="EMBL/GenBank/DDBJ databases">
        <title>Multicomponent nature underlies the extraordinary mechanical properties of spider dragline silk.</title>
        <authorList>
            <person name="Kono N."/>
            <person name="Nakamura H."/>
            <person name="Mori M."/>
            <person name="Yoshida Y."/>
            <person name="Ohtoshi R."/>
            <person name="Malay A.D."/>
            <person name="Moran D.A.P."/>
            <person name="Tomita M."/>
            <person name="Numata K."/>
            <person name="Arakawa K."/>
        </authorList>
    </citation>
    <scope>NUCLEOTIDE SEQUENCE</scope>
</reference>
<dbReference type="Proteomes" id="UP000887013">
    <property type="component" value="Unassembled WGS sequence"/>
</dbReference>
<keyword evidence="2" id="KW-1185">Reference proteome</keyword>
<sequence length="73" mass="8311">MPNATLLQKKINLIAARQIPEPHNDFIVKSRHVRMCFHDGNKISAKDSCSKDGEIFIKCNKCVPTLEKDAEWS</sequence>
<name>A0A8X6PWN0_NEPPI</name>
<protein>
    <submittedName>
        <fullName evidence="1">Nephrocystin-1</fullName>
    </submittedName>
</protein>
<evidence type="ECO:0000313" key="1">
    <source>
        <dbReference type="EMBL" id="GFT87976.1"/>
    </source>
</evidence>